<protein>
    <submittedName>
        <fullName evidence="9">OR2C3 protein</fullName>
    </submittedName>
</protein>
<dbReference type="InterPro" id="IPR017452">
    <property type="entry name" value="GPCR_Rhodpsn_7TM"/>
</dbReference>
<dbReference type="GO" id="GO:0007186">
    <property type="term" value="P:G protein-coupled receptor signaling pathway"/>
    <property type="evidence" value="ECO:0007669"/>
    <property type="project" value="InterPro"/>
</dbReference>
<dbReference type="GO" id="GO:0005886">
    <property type="term" value="C:plasma membrane"/>
    <property type="evidence" value="ECO:0007669"/>
    <property type="project" value="UniProtKB-SubCell"/>
</dbReference>
<dbReference type="AlphaFoldDB" id="A0A7K6AD62"/>
<organism evidence="9 10">
    <name type="scientific">Onychorhynchus coronatus</name>
    <name type="common">Royal flycatcher</name>
    <dbReference type="NCBI Taxonomy" id="360224"/>
    <lineage>
        <taxon>Eukaryota</taxon>
        <taxon>Metazoa</taxon>
        <taxon>Chordata</taxon>
        <taxon>Craniata</taxon>
        <taxon>Vertebrata</taxon>
        <taxon>Euteleostomi</taxon>
        <taxon>Archelosauria</taxon>
        <taxon>Archosauria</taxon>
        <taxon>Dinosauria</taxon>
        <taxon>Saurischia</taxon>
        <taxon>Theropoda</taxon>
        <taxon>Coelurosauria</taxon>
        <taxon>Aves</taxon>
        <taxon>Neognathae</taxon>
        <taxon>Neoaves</taxon>
        <taxon>Telluraves</taxon>
        <taxon>Australaves</taxon>
        <taxon>Passeriformes</taxon>
        <taxon>Tyrannidae</taxon>
        <taxon>Onychorhynchus</taxon>
    </lineage>
</organism>
<keyword evidence="7" id="KW-0807">Transducer</keyword>
<dbReference type="Proteomes" id="UP000550309">
    <property type="component" value="Unassembled WGS sequence"/>
</dbReference>
<dbReference type="InterPro" id="IPR000725">
    <property type="entry name" value="Olfact_rcpt"/>
</dbReference>
<dbReference type="PRINTS" id="PR00245">
    <property type="entry name" value="OLFACTORYR"/>
</dbReference>
<evidence type="ECO:0000256" key="2">
    <source>
        <dbReference type="ARBA" id="ARBA00022475"/>
    </source>
</evidence>
<keyword evidence="10" id="KW-1185">Reference proteome</keyword>
<dbReference type="Gene3D" id="1.20.1070.10">
    <property type="entry name" value="Rhodopsin 7-helix transmembrane proteins"/>
    <property type="match status" value="1"/>
</dbReference>
<reference evidence="9 10" key="1">
    <citation type="submission" date="2019-09" db="EMBL/GenBank/DDBJ databases">
        <title>Bird 10,000 Genomes (B10K) Project - Family phase.</title>
        <authorList>
            <person name="Zhang G."/>
        </authorList>
    </citation>
    <scope>NUCLEOTIDE SEQUENCE [LARGE SCALE GENOMIC DNA]</scope>
    <source>
        <strain evidence="9">B10K-DU-028-75</strain>
        <tissue evidence="9">Mixed tissue sample</tissue>
    </source>
</reference>
<keyword evidence="3" id="KW-0716">Sensory transduction</keyword>
<dbReference type="EMBL" id="VZRK01000982">
    <property type="protein sequence ID" value="NWU87894.1"/>
    <property type="molecule type" value="Genomic_DNA"/>
</dbReference>
<comment type="caution">
    <text evidence="9">The sequence shown here is derived from an EMBL/GenBank/DDBJ whole genome shotgun (WGS) entry which is preliminary data.</text>
</comment>
<name>A0A7K6AD62_ONYCO</name>
<feature type="non-terminal residue" evidence="9">
    <location>
        <position position="92"/>
    </location>
</feature>
<evidence type="ECO:0000256" key="4">
    <source>
        <dbReference type="ARBA" id="ARBA00022692"/>
    </source>
</evidence>
<dbReference type="OrthoDB" id="9975554at2759"/>
<evidence type="ECO:0000256" key="3">
    <source>
        <dbReference type="ARBA" id="ARBA00022606"/>
    </source>
</evidence>
<evidence type="ECO:0000256" key="7">
    <source>
        <dbReference type="ARBA" id="ARBA00023224"/>
    </source>
</evidence>
<evidence type="ECO:0000256" key="5">
    <source>
        <dbReference type="ARBA" id="ARBA00022989"/>
    </source>
</evidence>
<dbReference type="SUPFAM" id="SSF81321">
    <property type="entry name" value="Family A G protein-coupled receptor-like"/>
    <property type="match status" value="1"/>
</dbReference>
<accession>A0A7K6AD62</accession>
<evidence type="ECO:0000256" key="6">
    <source>
        <dbReference type="ARBA" id="ARBA00023136"/>
    </source>
</evidence>
<keyword evidence="4" id="KW-0812">Transmembrane</keyword>
<feature type="non-terminal residue" evidence="9">
    <location>
        <position position="1"/>
    </location>
</feature>
<comment type="subcellular location">
    <subcellularLocation>
        <location evidence="1">Cell membrane</location>
        <topology evidence="1">Multi-pass membrane protein</topology>
    </subcellularLocation>
</comment>
<dbReference type="PROSITE" id="PS50262">
    <property type="entry name" value="G_PROTEIN_RECEP_F1_2"/>
    <property type="match status" value="1"/>
</dbReference>
<sequence>VILPFCLILPSYMKIVRAVLKIPSVLGRHKAFSTCSSHLGVLTLFYGSDTVIYLKRHSRDSGDPDKYSALFYTVVTPIFNPLTYNLKNKEVR</sequence>
<keyword evidence="5" id="KW-1133">Transmembrane helix</keyword>
<evidence type="ECO:0000256" key="1">
    <source>
        <dbReference type="ARBA" id="ARBA00004651"/>
    </source>
</evidence>
<evidence type="ECO:0000259" key="8">
    <source>
        <dbReference type="PROSITE" id="PS50262"/>
    </source>
</evidence>
<feature type="domain" description="G-protein coupled receptors family 1 profile" evidence="8">
    <location>
        <begin position="1"/>
        <end position="84"/>
    </location>
</feature>
<dbReference type="PANTHER" id="PTHR26453">
    <property type="entry name" value="OLFACTORY RECEPTOR"/>
    <property type="match status" value="1"/>
</dbReference>
<evidence type="ECO:0000313" key="9">
    <source>
        <dbReference type="EMBL" id="NWU87894.1"/>
    </source>
</evidence>
<keyword evidence="6" id="KW-0472">Membrane</keyword>
<evidence type="ECO:0000313" key="10">
    <source>
        <dbReference type="Proteomes" id="UP000550309"/>
    </source>
</evidence>
<dbReference type="GO" id="GO:0004984">
    <property type="term" value="F:olfactory receptor activity"/>
    <property type="evidence" value="ECO:0007669"/>
    <property type="project" value="InterPro"/>
</dbReference>
<proteinExistence type="predicted"/>
<gene>
    <name evidence="9" type="primary">Or2c3</name>
    <name evidence="9" type="ORF">ONYCOR_R10566</name>
</gene>
<dbReference type="Pfam" id="PF13853">
    <property type="entry name" value="7tm_4"/>
    <property type="match status" value="1"/>
</dbReference>
<keyword evidence="2" id="KW-1003">Cell membrane</keyword>